<sequence>MEIPIAVRKVVVQLREDGNSLRNIAQTIKNSHSTVQYIINRYNETSSFEDRKRTGRSQKLKLNQFDENKFNIFGSDGRVMVWRKPNKQMDCKHLCPTVKHGGGNVLVWGCMSATGVGNLVFINGICMPVLKN</sequence>
<name>A0A5E4M6I0_9HEMI</name>
<keyword evidence="3" id="KW-0238">DNA-binding</keyword>
<evidence type="ECO:0000313" key="4">
    <source>
        <dbReference type="Proteomes" id="UP000325440"/>
    </source>
</evidence>
<dbReference type="AlphaFoldDB" id="A0A5E4M6I0"/>
<feature type="domain" description="Paired" evidence="2">
    <location>
        <begin position="3"/>
        <end position="60"/>
    </location>
</feature>
<dbReference type="GO" id="GO:0005634">
    <property type="term" value="C:nucleus"/>
    <property type="evidence" value="ECO:0007669"/>
    <property type="project" value="UniProtKB-SubCell"/>
</dbReference>
<dbReference type="Pfam" id="PF00292">
    <property type="entry name" value="PAX"/>
    <property type="match status" value="1"/>
</dbReference>
<keyword evidence="4" id="KW-1185">Reference proteome</keyword>
<dbReference type="GO" id="GO:0006355">
    <property type="term" value="P:regulation of DNA-templated transcription"/>
    <property type="evidence" value="ECO:0007669"/>
    <property type="project" value="InterPro"/>
</dbReference>
<dbReference type="EMBL" id="CABPRJ010000064">
    <property type="protein sequence ID" value="VVC27140.1"/>
    <property type="molecule type" value="Genomic_DNA"/>
</dbReference>
<protein>
    <submittedName>
        <fullName evidence="3">Paired domain,Homeobox domain-like,Winged helix-turn-helix DNA-binding domain</fullName>
    </submittedName>
</protein>
<dbReference type="GO" id="GO:0003677">
    <property type="term" value="F:DNA binding"/>
    <property type="evidence" value="ECO:0007669"/>
    <property type="project" value="UniProtKB-KW"/>
</dbReference>
<evidence type="ECO:0000313" key="3">
    <source>
        <dbReference type="EMBL" id="VVC27140.1"/>
    </source>
</evidence>
<evidence type="ECO:0000256" key="1">
    <source>
        <dbReference type="ARBA" id="ARBA00004123"/>
    </source>
</evidence>
<evidence type="ECO:0000259" key="2">
    <source>
        <dbReference type="Pfam" id="PF00292"/>
    </source>
</evidence>
<organism evidence="3 4">
    <name type="scientific">Cinara cedri</name>
    <dbReference type="NCBI Taxonomy" id="506608"/>
    <lineage>
        <taxon>Eukaryota</taxon>
        <taxon>Metazoa</taxon>
        <taxon>Ecdysozoa</taxon>
        <taxon>Arthropoda</taxon>
        <taxon>Hexapoda</taxon>
        <taxon>Insecta</taxon>
        <taxon>Pterygota</taxon>
        <taxon>Neoptera</taxon>
        <taxon>Paraneoptera</taxon>
        <taxon>Hemiptera</taxon>
        <taxon>Sternorrhyncha</taxon>
        <taxon>Aphidomorpha</taxon>
        <taxon>Aphidoidea</taxon>
        <taxon>Aphididae</taxon>
        <taxon>Lachninae</taxon>
        <taxon>Cinara</taxon>
    </lineage>
</organism>
<dbReference type="InterPro" id="IPR036397">
    <property type="entry name" value="RNaseH_sf"/>
</dbReference>
<dbReference type="InterPro" id="IPR001523">
    <property type="entry name" value="Paired_dom"/>
</dbReference>
<proteinExistence type="predicted"/>
<dbReference type="InterPro" id="IPR009057">
    <property type="entry name" value="Homeodomain-like_sf"/>
</dbReference>
<comment type="subcellular location">
    <subcellularLocation>
        <location evidence="1">Nucleus</location>
    </subcellularLocation>
</comment>
<accession>A0A5E4M6I0</accession>
<dbReference type="OrthoDB" id="4843387at2759"/>
<dbReference type="Gene3D" id="3.30.420.10">
    <property type="entry name" value="Ribonuclease H-like superfamily/Ribonuclease H"/>
    <property type="match status" value="1"/>
</dbReference>
<reference evidence="3 4" key="1">
    <citation type="submission" date="2019-08" db="EMBL/GenBank/DDBJ databases">
        <authorList>
            <person name="Alioto T."/>
            <person name="Alioto T."/>
            <person name="Gomez Garrido J."/>
        </authorList>
    </citation>
    <scope>NUCLEOTIDE SEQUENCE [LARGE SCALE GENOMIC DNA]</scope>
</reference>
<dbReference type="Proteomes" id="UP000325440">
    <property type="component" value="Unassembled WGS sequence"/>
</dbReference>
<dbReference type="SUPFAM" id="SSF46689">
    <property type="entry name" value="Homeodomain-like"/>
    <property type="match status" value="1"/>
</dbReference>
<keyword evidence="3" id="KW-0371">Homeobox</keyword>
<gene>
    <name evidence="3" type="ORF">CINCED_3A016043</name>
</gene>